<dbReference type="RefSeq" id="WP_309206586.1">
    <property type="nucleotide sequence ID" value="NZ_CP133586.1"/>
</dbReference>
<evidence type="ECO:0000313" key="1">
    <source>
        <dbReference type="EMBL" id="WMT16989.1"/>
    </source>
</evidence>
<accession>A0ABY9PU57</accession>
<keyword evidence="1" id="KW-0547">Nucleotide-binding</keyword>
<dbReference type="InterPro" id="IPR036890">
    <property type="entry name" value="HATPase_C_sf"/>
</dbReference>
<organism evidence="1 2">
    <name type="scientific">Serratia fonticola</name>
    <dbReference type="NCBI Taxonomy" id="47917"/>
    <lineage>
        <taxon>Bacteria</taxon>
        <taxon>Pseudomonadati</taxon>
        <taxon>Pseudomonadota</taxon>
        <taxon>Gammaproteobacteria</taxon>
        <taxon>Enterobacterales</taxon>
        <taxon>Yersiniaceae</taxon>
        <taxon>Serratia</taxon>
    </lineage>
</organism>
<keyword evidence="1" id="KW-0067">ATP-binding</keyword>
<gene>
    <name evidence="1" type="ORF">RFB13_11985</name>
</gene>
<dbReference type="GO" id="GO:0005524">
    <property type="term" value="F:ATP binding"/>
    <property type="evidence" value="ECO:0007669"/>
    <property type="project" value="UniProtKB-KW"/>
</dbReference>
<dbReference type="EMBL" id="CP133586">
    <property type="protein sequence ID" value="WMT16989.1"/>
    <property type="molecule type" value="Genomic_DNA"/>
</dbReference>
<dbReference type="SUPFAM" id="SSF55874">
    <property type="entry name" value="ATPase domain of HSP90 chaperone/DNA topoisomerase II/histidine kinase"/>
    <property type="match status" value="1"/>
</dbReference>
<proteinExistence type="predicted"/>
<dbReference type="Proteomes" id="UP001235341">
    <property type="component" value="Chromosome"/>
</dbReference>
<dbReference type="Pfam" id="PF13589">
    <property type="entry name" value="HATPase_c_3"/>
    <property type="match status" value="1"/>
</dbReference>
<dbReference type="Gene3D" id="3.30.565.10">
    <property type="entry name" value="Histidine kinase-like ATPase, C-terminal domain"/>
    <property type="match status" value="1"/>
</dbReference>
<reference evidence="1 2" key="1">
    <citation type="submission" date="2023-08" db="EMBL/GenBank/DDBJ databases">
        <title>Complete Genome and Methylome dissection of Serratia fonticola NEB369.</title>
        <authorList>
            <person name="Fomenkov A."/>
            <person name="Roberts R.D."/>
        </authorList>
    </citation>
    <scope>NUCLEOTIDE SEQUENCE [LARGE SCALE GENOMIC DNA]</scope>
    <source>
        <strain evidence="1 2">NEB369</strain>
    </source>
</reference>
<protein>
    <submittedName>
        <fullName evidence="1">ATP-binding protein</fullName>
    </submittedName>
</protein>
<keyword evidence="2" id="KW-1185">Reference proteome</keyword>
<name>A0ABY9PU57_SERFO</name>
<evidence type="ECO:0000313" key="2">
    <source>
        <dbReference type="Proteomes" id="UP001235341"/>
    </source>
</evidence>
<sequence length="669" mass="75683">MDNSLYLNFHGRIIDHLGIQMYQSPTAAIAEMVSNSWDADATKVNITLPTKEVFSITIEDNGVGMTLEECQQKFLTVGYDKRKHDVKARSNELGRALMGRKGIGKFAGFGIASIITVSTVSKATGEKTTFSLDIDKIRDTANNDYVNTSSLTIDVPEHLEPSEAMKGNHGTTITLTGLKLQRLISADFFSKSMARRFSINSSVDNFYISIDGNLMPSEDFLTQSEMSFPKDYKASEKPAALTEIDSEGWGTEMLGDYKIKWRVFFLRETIKEEELQGISIFSHNKLSQRPFMFNLTGGLPSQNGPEYMTGAVIADYLDEFDEDVISTERQRLNWGHPHLATLEEWGRARVRNLLKVWKDRRAEEKTKMIEDKISDFGPRLGRLAASERKTILTALKKLAGINQINTEQFKEIGNSVLTAWEGGRLKELIRQVAEVPDMDESKLLSMLIEANTIQALHTAESVKAKLDTITGLEERIKNRELENAVRDYIANNPWLISPKWETFAKERNVGDIAREAAKDSGFDKHDDFNGRVDLVLGSGEHLLILEFMRPGLTIDSDHIGRFETYVDTFRTHLESSTGSRYNHVTGYLVADKIVKKNPVFLRKVRKLKEDGLETLTWSDLLSEAKRQWKEFLDHLAERAPRDERINALVKAEVVADEVEIVSDENEEVI</sequence>